<dbReference type="GO" id="GO:0051119">
    <property type="term" value="F:sugar transmembrane transporter activity"/>
    <property type="evidence" value="ECO:0007669"/>
    <property type="project" value="InterPro"/>
</dbReference>
<keyword evidence="7 14" id="KW-0762">Sugar transport</keyword>
<gene>
    <name evidence="14" type="ORF">B4U80_03690</name>
</gene>
<evidence type="ECO:0000313" key="15">
    <source>
        <dbReference type="Proteomes" id="UP000288716"/>
    </source>
</evidence>
<dbReference type="InterPro" id="IPR047664">
    <property type="entry name" value="SWEET"/>
</dbReference>
<dbReference type="PANTHER" id="PTHR10791">
    <property type="entry name" value="RAG1-ACTIVATING PROTEIN 1"/>
    <property type="match status" value="1"/>
</dbReference>
<comment type="subcellular location">
    <subcellularLocation>
        <location evidence="1">Cell membrane</location>
        <topology evidence="1">Multi-pass membrane protein</topology>
    </subcellularLocation>
    <subcellularLocation>
        <location evidence="2">Golgi apparatus membrane</location>
        <topology evidence="2">Multi-pass membrane protein</topology>
    </subcellularLocation>
</comment>
<dbReference type="GO" id="GO:0000139">
    <property type="term" value="C:Golgi membrane"/>
    <property type="evidence" value="ECO:0007669"/>
    <property type="project" value="UniProtKB-SubCell"/>
</dbReference>
<evidence type="ECO:0000256" key="3">
    <source>
        <dbReference type="ARBA" id="ARBA00007809"/>
    </source>
</evidence>
<evidence type="ECO:0000256" key="6">
    <source>
        <dbReference type="ARBA" id="ARBA00022475"/>
    </source>
</evidence>
<keyword evidence="6" id="KW-1003">Cell membrane</keyword>
<dbReference type="Gene3D" id="1.20.1280.290">
    <property type="match status" value="1"/>
</dbReference>
<feature type="transmembrane region" description="Helical" evidence="13">
    <location>
        <begin position="36"/>
        <end position="57"/>
    </location>
</feature>
<evidence type="ECO:0000256" key="10">
    <source>
        <dbReference type="ARBA" id="ARBA00022989"/>
    </source>
</evidence>
<evidence type="ECO:0000256" key="12">
    <source>
        <dbReference type="ARBA" id="ARBA00023136"/>
    </source>
</evidence>
<dbReference type="FunFam" id="1.20.1280.290:FF:000004">
    <property type="entry name" value="Sugar transporter SWEET"/>
    <property type="match status" value="1"/>
</dbReference>
<dbReference type="PANTHER" id="PTHR10791:SF112">
    <property type="entry name" value="SUGAR TRANSPORTER SWEET1"/>
    <property type="match status" value="1"/>
</dbReference>
<keyword evidence="5" id="KW-0813">Transport</keyword>
<keyword evidence="9" id="KW-0677">Repeat</keyword>
<dbReference type="Proteomes" id="UP000288716">
    <property type="component" value="Unassembled WGS sequence"/>
</dbReference>
<dbReference type="Pfam" id="PF03083">
    <property type="entry name" value="MtN3_slv"/>
    <property type="match status" value="2"/>
</dbReference>
<comment type="caution">
    <text evidence="14">The sequence shown here is derived from an EMBL/GenBank/DDBJ whole genome shotgun (WGS) entry which is preliminary data.</text>
</comment>
<name>A0A443SBR5_9ACAR</name>
<evidence type="ECO:0000256" key="11">
    <source>
        <dbReference type="ARBA" id="ARBA00023034"/>
    </source>
</evidence>
<keyword evidence="12 13" id="KW-0472">Membrane</keyword>
<evidence type="ECO:0000256" key="7">
    <source>
        <dbReference type="ARBA" id="ARBA00022597"/>
    </source>
</evidence>
<evidence type="ECO:0000256" key="1">
    <source>
        <dbReference type="ARBA" id="ARBA00004651"/>
    </source>
</evidence>
<evidence type="ECO:0000256" key="5">
    <source>
        <dbReference type="ARBA" id="ARBA00022448"/>
    </source>
</evidence>
<feature type="transmembrane region" description="Helical" evidence="13">
    <location>
        <begin position="151"/>
        <end position="172"/>
    </location>
</feature>
<organism evidence="14 15">
    <name type="scientific">Leptotrombidium deliense</name>
    <dbReference type="NCBI Taxonomy" id="299467"/>
    <lineage>
        <taxon>Eukaryota</taxon>
        <taxon>Metazoa</taxon>
        <taxon>Ecdysozoa</taxon>
        <taxon>Arthropoda</taxon>
        <taxon>Chelicerata</taxon>
        <taxon>Arachnida</taxon>
        <taxon>Acari</taxon>
        <taxon>Acariformes</taxon>
        <taxon>Trombidiformes</taxon>
        <taxon>Prostigmata</taxon>
        <taxon>Anystina</taxon>
        <taxon>Parasitengona</taxon>
        <taxon>Trombiculoidea</taxon>
        <taxon>Trombiculidae</taxon>
        <taxon>Leptotrombidium</taxon>
    </lineage>
</organism>
<feature type="transmembrane region" description="Helical" evidence="13">
    <location>
        <begin position="125"/>
        <end position="145"/>
    </location>
</feature>
<dbReference type="EMBL" id="NCKV01004187">
    <property type="protein sequence ID" value="RWS24979.1"/>
    <property type="molecule type" value="Genomic_DNA"/>
</dbReference>
<dbReference type="AlphaFoldDB" id="A0A443SBR5"/>
<evidence type="ECO:0000256" key="9">
    <source>
        <dbReference type="ARBA" id="ARBA00022737"/>
    </source>
</evidence>
<evidence type="ECO:0000256" key="2">
    <source>
        <dbReference type="ARBA" id="ARBA00004653"/>
    </source>
</evidence>
<evidence type="ECO:0000256" key="4">
    <source>
        <dbReference type="ARBA" id="ARBA00021741"/>
    </source>
</evidence>
<sequence>MCRNLETKIKRRHSSLSFNSRSALWFYYGVCKQDEMMLKINMIGIGCFVSYLLFYYYFARIKSKISGKLLIALAFLGSLIFASKHTTDETHFAGLAASAFTIVLAVSPMTSVFDVIKQKSTQELPFLFIFSSFLVNGSWFTYGLLIGDSFLIIPNGIGFFISTLELSLFLIFPHKKIKVQ</sequence>
<keyword evidence="15" id="KW-1185">Reference proteome</keyword>
<evidence type="ECO:0000313" key="14">
    <source>
        <dbReference type="EMBL" id="RWS24979.1"/>
    </source>
</evidence>
<evidence type="ECO:0000256" key="8">
    <source>
        <dbReference type="ARBA" id="ARBA00022692"/>
    </source>
</evidence>
<proteinExistence type="inferred from homology"/>
<dbReference type="VEuPathDB" id="VectorBase:LDEU007061"/>
<evidence type="ECO:0000256" key="13">
    <source>
        <dbReference type="SAM" id="Phobius"/>
    </source>
</evidence>
<keyword evidence="11" id="KW-0333">Golgi apparatus</keyword>
<dbReference type="OrthoDB" id="409725at2759"/>
<accession>A0A443SBR5</accession>
<keyword evidence="10 13" id="KW-1133">Transmembrane helix</keyword>
<dbReference type="InterPro" id="IPR004316">
    <property type="entry name" value="SWEET_rpt"/>
</dbReference>
<protein>
    <recommendedName>
        <fullName evidence="4">Sugar transporter SWEET1</fullName>
    </recommendedName>
</protein>
<comment type="similarity">
    <text evidence="3">Belongs to the SWEET sugar transporter family.</text>
</comment>
<feature type="transmembrane region" description="Helical" evidence="13">
    <location>
        <begin position="69"/>
        <end position="86"/>
    </location>
</feature>
<keyword evidence="8 13" id="KW-0812">Transmembrane</keyword>
<feature type="transmembrane region" description="Helical" evidence="13">
    <location>
        <begin position="92"/>
        <end position="113"/>
    </location>
</feature>
<dbReference type="GO" id="GO:0005886">
    <property type="term" value="C:plasma membrane"/>
    <property type="evidence" value="ECO:0007669"/>
    <property type="project" value="UniProtKB-SubCell"/>
</dbReference>
<reference evidence="14 15" key="1">
    <citation type="journal article" date="2018" name="Gigascience">
        <title>Genomes of trombidid mites reveal novel predicted allergens and laterally-transferred genes associated with secondary metabolism.</title>
        <authorList>
            <person name="Dong X."/>
            <person name="Chaisiri K."/>
            <person name="Xia D."/>
            <person name="Armstrong S.D."/>
            <person name="Fang Y."/>
            <person name="Donnelly M.J."/>
            <person name="Kadowaki T."/>
            <person name="McGarry J.W."/>
            <person name="Darby A.C."/>
            <person name="Makepeace B.L."/>
        </authorList>
    </citation>
    <scope>NUCLEOTIDE SEQUENCE [LARGE SCALE GENOMIC DNA]</scope>
    <source>
        <strain evidence="14">UoL-UT</strain>
    </source>
</reference>